<organism evidence="2">
    <name type="scientific">uncultured Thermomicrobiales bacterium</name>
    <dbReference type="NCBI Taxonomy" id="1645740"/>
    <lineage>
        <taxon>Bacteria</taxon>
        <taxon>Pseudomonadati</taxon>
        <taxon>Thermomicrobiota</taxon>
        <taxon>Thermomicrobia</taxon>
        <taxon>Thermomicrobiales</taxon>
        <taxon>environmental samples</taxon>
    </lineage>
</organism>
<protein>
    <recommendedName>
        <fullName evidence="3">Four helix bundle protein</fullName>
    </recommendedName>
</protein>
<dbReference type="Pfam" id="PF05635">
    <property type="entry name" value="23S_rRNA_IVP"/>
    <property type="match status" value="1"/>
</dbReference>
<evidence type="ECO:0008006" key="3">
    <source>
        <dbReference type="Google" id="ProtNLM"/>
    </source>
</evidence>
<evidence type="ECO:0000256" key="1">
    <source>
        <dbReference type="SAM" id="MobiDB-lite"/>
    </source>
</evidence>
<evidence type="ECO:0000313" key="2">
    <source>
        <dbReference type="EMBL" id="CAA9553748.1"/>
    </source>
</evidence>
<dbReference type="PANTHER" id="PTHR38471:SF2">
    <property type="entry name" value="FOUR HELIX BUNDLE PROTEIN"/>
    <property type="match status" value="1"/>
</dbReference>
<dbReference type="InterPro" id="IPR036583">
    <property type="entry name" value="23S_rRNA_IVS_sf"/>
</dbReference>
<dbReference type="AlphaFoldDB" id="A0A6J4UKY1"/>
<proteinExistence type="predicted"/>
<sequence length="160" mass="17726">MGAQGVFDRGCGVADPPPSPKGEEALVAEDRADRPASLLGRGSYRKLVVWQKSMMLLSEVYRLTQGWPAEERYGLAGQARRAVVSVPANIAEGRGRIGSREYRQHLGIARGSLWEVETLLLAACDLRYNDEHEIAPHLSLSDEIGRMLSAMIDRLDDRPR</sequence>
<dbReference type="SUPFAM" id="SSF158446">
    <property type="entry name" value="IVS-encoded protein-like"/>
    <property type="match status" value="1"/>
</dbReference>
<dbReference type="EMBL" id="CADCWF010000124">
    <property type="protein sequence ID" value="CAA9553748.1"/>
    <property type="molecule type" value="Genomic_DNA"/>
</dbReference>
<accession>A0A6J4UKY1</accession>
<dbReference type="Gene3D" id="1.20.1440.60">
    <property type="entry name" value="23S rRNA-intervening sequence"/>
    <property type="match status" value="1"/>
</dbReference>
<reference evidence="2" key="1">
    <citation type="submission" date="2020-02" db="EMBL/GenBank/DDBJ databases">
        <authorList>
            <person name="Meier V. D."/>
        </authorList>
    </citation>
    <scope>NUCLEOTIDE SEQUENCE</scope>
    <source>
        <strain evidence="2">AVDCRST_MAG59</strain>
    </source>
</reference>
<dbReference type="CDD" id="cd16377">
    <property type="entry name" value="23S_rRNA_IVP_like"/>
    <property type="match status" value="1"/>
</dbReference>
<dbReference type="NCBIfam" id="TIGR02436">
    <property type="entry name" value="four helix bundle protein"/>
    <property type="match status" value="1"/>
</dbReference>
<name>A0A6J4UKY1_9BACT</name>
<feature type="region of interest" description="Disordered" evidence="1">
    <location>
        <begin position="1"/>
        <end position="23"/>
    </location>
</feature>
<gene>
    <name evidence="2" type="ORF">AVDCRST_MAG59-1988</name>
</gene>
<dbReference type="InterPro" id="IPR012657">
    <property type="entry name" value="23S_rRNA-intervening_sequence"/>
</dbReference>
<dbReference type="PANTHER" id="PTHR38471">
    <property type="entry name" value="FOUR HELIX BUNDLE PROTEIN"/>
    <property type="match status" value="1"/>
</dbReference>